<dbReference type="Gene3D" id="3.40.50.150">
    <property type="entry name" value="Vaccinia Virus protein VP39"/>
    <property type="match status" value="1"/>
</dbReference>
<keyword evidence="3" id="KW-0808">Transferase</keyword>
<dbReference type="InterPro" id="IPR013216">
    <property type="entry name" value="Methyltransf_11"/>
</dbReference>
<evidence type="ECO:0000313" key="4">
    <source>
        <dbReference type="Proteomes" id="UP001596972"/>
    </source>
</evidence>
<keyword evidence="3" id="KW-0489">Methyltransferase</keyword>
<keyword evidence="4" id="KW-1185">Reference proteome</keyword>
<evidence type="ECO:0000313" key="3">
    <source>
        <dbReference type="EMBL" id="MFD0903530.1"/>
    </source>
</evidence>
<dbReference type="SUPFAM" id="SSF53335">
    <property type="entry name" value="S-adenosyl-L-methionine-dependent methyltransferases"/>
    <property type="match status" value="1"/>
</dbReference>
<dbReference type="EC" id="2.1.1.-" evidence="3"/>
<feature type="region of interest" description="Disordered" evidence="1">
    <location>
        <begin position="149"/>
        <end position="170"/>
    </location>
</feature>
<dbReference type="EMBL" id="JBHTJA010000057">
    <property type="protein sequence ID" value="MFD0903530.1"/>
    <property type="molecule type" value="Genomic_DNA"/>
</dbReference>
<organism evidence="3 4">
    <name type="scientific">Actinomadura sediminis</name>
    <dbReference type="NCBI Taxonomy" id="1038904"/>
    <lineage>
        <taxon>Bacteria</taxon>
        <taxon>Bacillati</taxon>
        <taxon>Actinomycetota</taxon>
        <taxon>Actinomycetes</taxon>
        <taxon>Streptosporangiales</taxon>
        <taxon>Thermomonosporaceae</taxon>
        <taxon>Actinomadura</taxon>
    </lineage>
</organism>
<dbReference type="InterPro" id="IPR029063">
    <property type="entry name" value="SAM-dependent_MTases_sf"/>
</dbReference>
<dbReference type="Pfam" id="PF08241">
    <property type="entry name" value="Methyltransf_11"/>
    <property type="match status" value="1"/>
</dbReference>
<evidence type="ECO:0000256" key="1">
    <source>
        <dbReference type="SAM" id="MobiDB-lite"/>
    </source>
</evidence>
<dbReference type="InterPro" id="IPR050508">
    <property type="entry name" value="Methyltransf_Superfamily"/>
</dbReference>
<dbReference type="PANTHER" id="PTHR42912">
    <property type="entry name" value="METHYLTRANSFERASE"/>
    <property type="match status" value="1"/>
</dbReference>
<evidence type="ECO:0000259" key="2">
    <source>
        <dbReference type="Pfam" id="PF08241"/>
    </source>
</evidence>
<accession>A0ABW3EVA4</accession>
<dbReference type="GO" id="GO:0032259">
    <property type="term" value="P:methylation"/>
    <property type="evidence" value="ECO:0007669"/>
    <property type="project" value="UniProtKB-KW"/>
</dbReference>
<dbReference type="GO" id="GO:0008168">
    <property type="term" value="F:methyltransferase activity"/>
    <property type="evidence" value="ECO:0007669"/>
    <property type="project" value="UniProtKB-KW"/>
</dbReference>
<comment type="caution">
    <text evidence="3">The sequence shown here is derived from an EMBL/GenBank/DDBJ whole genome shotgun (WGS) entry which is preliminary data.</text>
</comment>
<proteinExistence type="predicted"/>
<gene>
    <name evidence="3" type="ORF">ACFQ11_24265</name>
</gene>
<feature type="domain" description="Methyltransferase type 11" evidence="2">
    <location>
        <begin position="46"/>
        <end position="143"/>
    </location>
</feature>
<protein>
    <submittedName>
        <fullName evidence="3">Class I SAM-dependent methyltransferase</fullName>
        <ecNumber evidence="3">2.1.1.-</ecNumber>
    </submittedName>
</protein>
<dbReference type="RefSeq" id="WP_378302436.1">
    <property type="nucleotide sequence ID" value="NZ_JBHTJA010000057.1"/>
</dbReference>
<reference evidence="4" key="1">
    <citation type="journal article" date="2019" name="Int. J. Syst. Evol. Microbiol.">
        <title>The Global Catalogue of Microorganisms (GCM) 10K type strain sequencing project: providing services to taxonomists for standard genome sequencing and annotation.</title>
        <authorList>
            <consortium name="The Broad Institute Genomics Platform"/>
            <consortium name="The Broad Institute Genome Sequencing Center for Infectious Disease"/>
            <person name="Wu L."/>
            <person name="Ma J."/>
        </authorList>
    </citation>
    <scope>NUCLEOTIDE SEQUENCE [LARGE SCALE GENOMIC DNA]</scope>
    <source>
        <strain evidence="4">JCM 31202</strain>
    </source>
</reference>
<dbReference type="CDD" id="cd02440">
    <property type="entry name" value="AdoMet_MTases"/>
    <property type="match status" value="1"/>
</dbReference>
<sequence length="228" mass="24409">MATDAEHAPGAAGQWHHHVLAARVTAALSTEIRLRAAPRPQDRCIDLGAGVGSLAVPLSAEVAEVIAIEPSKGLRAVLAARAEELDPPGIRIEAVPITELIMPRESCDLVVSGFALHHCMNADKRALVSRVRRWLRPGGRLVIGDMMSHRQEESGSRRLRAGGAEHGGRGRIDRSAGRLFPAALHALRESPATGDFWIEALQDAGYRSVGHRQLLPGIGVVWGAVNVL</sequence>
<dbReference type="Proteomes" id="UP001596972">
    <property type="component" value="Unassembled WGS sequence"/>
</dbReference>
<name>A0ABW3EVA4_9ACTN</name>